<dbReference type="KEGG" id="crg:105330142"/>
<evidence type="ECO:0000256" key="1">
    <source>
        <dbReference type="ARBA" id="ARBA00023054"/>
    </source>
</evidence>
<organism evidence="5 6">
    <name type="scientific">Magallana gigas</name>
    <name type="common">Pacific oyster</name>
    <name type="synonym">Crassostrea gigas</name>
    <dbReference type="NCBI Taxonomy" id="29159"/>
    <lineage>
        <taxon>Eukaryota</taxon>
        <taxon>Metazoa</taxon>
        <taxon>Spiralia</taxon>
        <taxon>Lophotrochozoa</taxon>
        <taxon>Mollusca</taxon>
        <taxon>Bivalvia</taxon>
        <taxon>Autobranchia</taxon>
        <taxon>Pteriomorphia</taxon>
        <taxon>Ostreida</taxon>
        <taxon>Ostreoidea</taxon>
        <taxon>Ostreidae</taxon>
        <taxon>Magallana</taxon>
    </lineage>
</organism>
<feature type="domain" description="Coiled-coil" evidence="4">
    <location>
        <begin position="25"/>
        <end position="148"/>
    </location>
</feature>
<dbReference type="PANTHER" id="PTHR22115">
    <property type="entry name" value="C3ORF6 PROTEIN-RELATED"/>
    <property type="match status" value="1"/>
</dbReference>
<dbReference type="Proteomes" id="UP000005408">
    <property type="component" value="Unassembled WGS sequence"/>
</dbReference>
<feature type="region of interest" description="Disordered" evidence="3">
    <location>
        <begin position="219"/>
        <end position="248"/>
    </location>
</feature>
<evidence type="ECO:0000313" key="6">
    <source>
        <dbReference type="Proteomes" id="UP000005408"/>
    </source>
</evidence>
<dbReference type="InterPro" id="IPR039303">
    <property type="entry name" value="CCDC50"/>
</dbReference>
<dbReference type="InterPro" id="IPR029311">
    <property type="entry name" value="CCDC50_N"/>
</dbReference>
<keyword evidence="6" id="KW-1185">Reference proteome</keyword>
<evidence type="ECO:0000313" key="5">
    <source>
        <dbReference type="EnsemblMetazoa" id="G22780.1:cds"/>
    </source>
</evidence>
<evidence type="ECO:0000256" key="2">
    <source>
        <dbReference type="SAM" id="Coils"/>
    </source>
</evidence>
<dbReference type="AlphaFoldDB" id="A0A8W8KAA8"/>
<feature type="region of interest" description="Disordered" evidence="3">
    <location>
        <begin position="310"/>
        <end position="496"/>
    </location>
</feature>
<dbReference type="GeneID" id="105330142"/>
<accession>A0A8W8KAA8</accession>
<name>A0A8W8KAA8_MAGGI</name>
<dbReference type="PANTHER" id="PTHR22115:SF4">
    <property type="entry name" value="COILED-COIL DOMAIN-CONTAINING PROTEIN"/>
    <property type="match status" value="1"/>
</dbReference>
<keyword evidence="1 2" id="KW-0175">Coiled coil</keyword>
<feature type="coiled-coil region" evidence="2">
    <location>
        <begin position="148"/>
        <end position="175"/>
    </location>
</feature>
<feature type="compositionally biased region" description="Basic and acidic residues" evidence="3">
    <location>
        <begin position="446"/>
        <end position="456"/>
    </location>
</feature>
<feature type="compositionally biased region" description="Polar residues" evidence="3">
    <location>
        <begin position="364"/>
        <end position="386"/>
    </location>
</feature>
<evidence type="ECO:0000256" key="3">
    <source>
        <dbReference type="SAM" id="MobiDB-lite"/>
    </source>
</evidence>
<reference evidence="5" key="1">
    <citation type="submission" date="2022-08" db="UniProtKB">
        <authorList>
            <consortium name="EnsemblMetazoa"/>
        </authorList>
    </citation>
    <scope>IDENTIFICATION</scope>
    <source>
        <strain evidence="5">05x7-T-G4-1.051#20</strain>
    </source>
</reference>
<dbReference type="EnsemblMetazoa" id="G22780.1">
    <property type="protein sequence ID" value="G22780.1:cds"/>
    <property type="gene ID" value="G22780"/>
</dbReference>
<evidence type="ECO:0000259" key="4">
    <source>
        <dbReference type="Pfam" id="PF15295"/>
    </source>
</evidence>
<sequence length="624" mass="72440">MQNDVNFRIRSAHMSDPDCQDQGTMPQRGKVAKVRQEFMIHEDGAIAYQEQNEEFERHYGLNRFNRRTVRDDIPVARVVQSDEERQQQEERYQELQALNVQAEEDAEIARRLEQDLMGEDVAVKRQRELHDEELARKAFEKEQERYAKYMEKKRIKELKKEREILEKQLQHHSEEAGLVARALPPDARLGQEMPHTPDVESANHAMREIRLNNGAVDRQAQNIHHSRVTHTGRIEDDGDFSDFYPQLPDHMDEQQKRFIQETADEELARLLQEQEHKRNKAEVDRNKLREIEEQDERLAKIIQEQEKIKLKKAKEKKKKEQEEKSRQQQVTNPATRPLPDLPGQRSDIPIQRSHDHHRLRRDSFLQSLNNGPADNSGQQRSPDNYNTSAHSSQGAHSSSHRSNSTQGVPRMDQRLPPRGDHSVRNVERWLENSVMESQGPPPRRRVQSDRSDHSDHVPSPSPPGSYHSDEEIPYRPPPQQQRVSSRPPEENHYAVSNPMPFNIAAAIDPTYHRRAHEFQQDETEAKVPVTMATSLPVRETELEWDPSLRGSLRRPKGTWNQMAFQRGYFGDTGVSDDGSYSQEGPVISPWQPVQGQKRSSQDKQKRASTGSSKHDKQKGNCKQQ</sequence>
<dbReference type="Pfam" id="PF15295">
    <property type="entry name" value="CCDC50_N"/>
    <property type="match status" value="1"/>
</dbReference>
<feature type="coiled-coil region" evidence="2">
    <location>
        <begin position="78"/>
        <end position="115"/>
    </location>
</feature>
<dbReference type="RefSeq" id="XP_011430041.2">
    <property type="nucleotide sequence ID" value="XM_011431739.4"/>
</dbReference>
<proteinExistence type="predicted"/>
<feature type="compositionally biased region" description="Basic and acidic residues" evidence="3">
    <location>
        <begin position="411"/>
        <end position="430"/>
    </location>
</feature>
<protein>
    <recommendedName>
        <fullName evidence="4">Coiled-coil domain-containing protein</fullName>
    </recommendedName>
</protein>
<feature type="region of interest" description="Disordered" evidence="3">
    <location>
        <begin position="568"/>
        <end position="624"/>
    </location>
</feature>
<feature type="compositionally biased region" description="Low complexity" evidence="3">
    <location>
        <begin position="387"/>
        <end position="407"/>
    </location>
</feature>